<dbReference type="EMBL" id="JASCZI010242142">
    <property type="protein sequence ID" value="MED6209804.1"/>
    <property type="molecule type" value="Genomic_DNA"/>
</dbReference>
<sequence length="70" mass="8000">MVMMLPPLPWSSFPCHRRCMKLAAKRDGGSWRRSRKRRRVPLSPPLNAKDGVPEFSWPSSKLKEAIHGSS</sequence>
<protein>
    <submittedName>
        <fullName evidence="2">Uncharacterized protein</fullName>
    </submittedName>
</protein>
<reference evidence="2 3" key="1">
    <citation type="journal article" date="2023" name="Plants (Basel)">
        <title>Bridging the Gap: Combining Genomics and Transcriptomics Approaches to Understand Stylosanthes scabra, an Orphan Legume from the Brazilian Caatinga.</title>
        <authorList>
            <person name="Ferreira-Neto J.R.C."/>
            <person name="da Silva M.D."/>
            <person name="Binneck E."/>
            <person name="de Melo N.F."/>
            <person name="da Silva R.H."/>
            <person name="de Melo A.L.T.M."/>
            <person name="Pandolfi V."/>
            <person name="Bustamante F.O."/>
            <person name="Brasileiro-Vidal A.C."/>
            <person name="Benko-Iseppon A.M."/>
        </authorList>
    </citation>
    <scope>NUCLEOTIDE SEQUENCE [LARGE SCALE GENOMIC DNA]</scope>
    <source>
        <tissue evidence="2">Leaves</tissue>
    </source>
</reference>
<gene>
    <name evidence="2" type="ORF">PIB30_058252</name>
</gene>
<evidence type="ECO:0000256" key="1">
    <source>
        <dbReference type="SAM" id="MobiDB-lite"/>
    </source>
</evidence>
<dbReference type="Proteomes" id="UP001341840">
    <property type="component" value="Unassembled WGS sequence"/>
</dbReference>
<comment type="caution">
    <text evidence="2">The sequence shown here is derived from an EMBL/GenBank/DDBJ whole genome shotgun (WGS) entry which is preliminary data.</text>
</comment>
<evidence type="ECO:0000313" key="3">
    <source>
        <dbReference type="Proteomes" id="UP001341840"/>
    </source>
</evidence>
<name>A0ABU6YKJ8_9FABA</name>
<evidence type="ECO:0000313" key="2">
    <source>
        <dbReference type="EMBL" id="MED6209804.1"/>
    </source>
</evidence>
<proteinExistence type="predicted"/>
<keyword evidence="3" id="KW-1185">Reference proteome</keyword>
<feature type="region of interest" description="Disordered" evidence="1">
    <location>
        <begin position="24"/>
        <end position="55"/>
    </location>
</feature>
<accession>A0ABU6YKJ8</accession>
<organism evidence="2 3">
    <name type="scientific">Stylosanthes scabra</name>
    <dbReference type="NCBI Taxonomy" id="79078"/>
    <lineage>
        <taxon>Eukaryota</taxon>
        <taxon>Viridiplantae</taxon>
        <taxon>Streptophyta</taxon>
        <taxon>Embryophyta</taxon>
        <taxon>Tracheophyta</taxon>
        <taxon>Spermatophyta</taxon>
        <taxon>Magnoliopsida</taxon>
        <taxon>eudicotyledons</taxon>
        <taxon>Gunneridae</taxon>
        <taxon>Pentapetalae</taxon>
        <taxon>rosids</taxon>
        <taxon>fabids</taxon>
        <taxon>Fabales</taxon>
        <taxon>Fabaceae</taxon>
        <taxon>Papilionoideae</taxon>
        <taxon>50 kb inversion clade</taxon>
        <taxon>dalbergioids sensu lato</taxon>
        <taxon>Dalbergieae</taxon>
        <taxon>Pterocarpus clade</taxon>
        <taxon>Stylosanthes</taxon>
    </lineage>
</organism>